<gene>
    <name evidence="2" type="ORF">FHL02_09885</name>
</gene>
<accession>A0A5P0ZJR7</accession>
<dbReference type="Proteomes" id="UP000380386">
    <property type="component" value="Unassembled WGS sequence"/>
</dbReference>
<organism evidence="2 3">
    <name type="scientific">Companilactobacillus mishanensis</name>
    <dbReference type="NCBI Taxonomy" id="2486008"/>
    <lineage>
        <taxon>Bacteria</taxon>
        <taxon>Bacillati</taxon>
        <taxon>Bacillota</taxon>
        <taxon>Bacilli</taxon>
        <taxon>Lactobacillales</taxon>
        <taxon>Lactobacillaceae</taxon>
        <taxon>Companilactobacillus</taxon>
    </lineage>
</organism>
<feature type="compositionally biased region" description="Acidic residues" evidence="1">
    <location>
        <begin position="154"/>
        <end position="176"/>
    </location>
</feature>
<name>A0A5P0ZJR7_9LACO</name>
<feature type="compositionally biased region" description="Basic and acidic residues" evidence="1">
    <location>
        <begin position="177"/>
        <end position="188"/>
    </location>
</feature>
<sequence length="919" mass="104923">MKFKNVAVISLAIMLFGIFGITFGSTVHASHDAEEKSDLRISDSAKLSLVNQDEKFFKIKINYQLNKKSPVMIIKTPNIENIDFEDLNTKFGGNNVKLNKDKGMITLNLKYFTDVDGTGELNLRTLNFNDTTIMVMNASQVTLAQETFHKEVEPGDNIDTDDEDESENATEYDPDDERNPDSGWKNDSKNELMVTAGKQSVDNNGNKITPVIYFGDFKYAKKGISIHESVGSFLIEGRKNNITAANYAVIKSPRGTDWWKSSHNTIWTTSYGDGDTSSALNPERGSQRSFVTTDLYNEMSPSDDPLRPKLVGPDYEKNHDFPNLGMNEKTARIYTRDNPKTGLKDQRIAFQQEFGQYKIRISITQSFDENNMVITKIKYRNVGKLDVSRFTGFSFKSLHLMRNFQMVAKGDVFKLRSLGNNQGAYATSEDFEGRYEMYLNKGKDAPFAWGGGSQRMAVSSTDSEKEFPWARPSQAVAEDNSRKYEVFPLLHNYNVFKDLNDLGYKTRNPNAGVEFTKEEMKHHGVAMHTKNRLLKVGQSVNMSYTTNFFLADKEDPTVHLYERGTQTNPQVVQPNANTYKLTGKWYDYNDRIIKLYYSIDSEDKKNPKFIQEYQQTNDEMKRGTSHRWGHQVPVKSLSPGQHVIRVWGINRNDRVSEVESTVIQISEKSTSKPQITLTSPNSNTSEDKPMNPIVGAFDFKGTWSDADSKSVGIKYKIDDEETKVLFSKLKNDPETDKVHQWEMDDFDLRKFNDTNPHKISFIITDDTDQSSETTFYFKREKGAFQLIHPEKIDFGLNKLSPHKDKTTQPSLRGDLKIHDYRGESKIPLKIVVTVNDFIKSGKNQSPTKLKACYYWDNTLMTSGKSFQIGDGIHGDSDVWLKTTDLSEEFEKKFAMKVHHKDNSDGKYRSLWTWSATDSI</sequence>
<reference evidence="2 3" key="1">
    <citation type="journal article" date="2019" name="Syst. Appl. Microbiol.">
        <title>Polyphasic characterization of two novel Lactobacillus spp. isolated from blown salami packages: Description of Lactobacillus halodurans sp. nov. and Lactobacillus salsicarnum sp. nov.</title>
        <authorList>
            <person name="Schuster J.A."/>
            <person name="Klingl A."/>
            <person name="Vogel R.F."/>
            <person name="Ehrmann M.A."/>
        </authorList>
    </citation>
    <scope>NUCLEOTIDE SEQUENCE [LARGE SCALE GENOMIC DNA]</scope>
    <source>
        <strain evidence="2 3">TMW 1.2118</strain>
    </source>
</reference>
<protein>
    <submittedName>
        <fullName evidence="2">Uncharacterized protein</fullName>
    </submittedName>
</protein>
<dbReference type="AlphaFoldDB" id="A0A5P0ZJR7"/>
<evidence type="ECO:0000313" key="3">
    <source>
        <dbReference type="Proteomes" id="UP000380386"/>
    </source>
</evidence>
<feature type="region of interest" description="Disordered" evidence="1">
    <location>
        <begin position="149"/>
        <end position="188"/>
    </location>
</feature>
<comment type="caution">
    <text evidence="2">The sequence shown here is derived from an EMBL/GenBank/DDBJ whole genome shotgun (WGS) entry which is preliminary data.</text>
</comment>
<evidence type="ECO:0000256" key="1">
    <source>
        <dbReference type="SAM" id="MobiDB-lite"/>
    </source>
</evidence>
<proteinExistence type="predicted"/>
<feature type="compositionally biased region" description="Polar residues" evidence="1">
    <location>
        <begin position="671"/>
        <end position="684"/>
    </location>
</feature>
<dbReference type="RefSeq" id="WP_153383807.1">
    <property type="nucleotide sequence ID" value="NZ_VDFM01000015.1"/>
</dbReference>
<dbReference type="OrthoDB" id="2312593at2"/>
<dbReference type="EMBL" id="VDFM01000015">
    <property type="protein sequence ID" value="MQS53329.1"/>
    <property type="molecule type" value="Genomic_DNA"/>
</dbReference>
<evidence type="ECO:0000313" key="2">
    <source>
        <dbReference type="EMBL" id="MQS53329.1"/>
    </source>
</evidence>
<feature type="region of interest" description="Disordered" evidence="1">
    <location>
        <begin position="671"/>
        <end position="690"/>
    </location>
</feature>